<reference evidence="1 2" key="1">
    <citation type="submission" date="2020-08" db="EMBL/GenBank/DDBJ databases">
        <title>Genomic Encyclopedia of Type Strains, Phase IV (KMG-IV): sequencing the most valuable type-strain genomes for metagenomic binning, comparative biology and taxonomic classification.</title>
        <authorList>
            <person name="Goeker M."/>
        </authorList>
    </citation>
    <scope>NUCLEOTIDE SEQUENCE [LARGE SCALE GENOMIC DNA]</scope>
    <source>
        <strain evidence="1 2">DSM 100211</strain>
    </source>
</reference>
<comment type="caution">
    <text evidence="1">The sequence shown here is derived from an EMBL/GenBank/DDBJ whole genome shotgun (WGS) entry which is preliminary data.</text>
</comment>
<keyword evidence="2" id="KW-1185">Reference proteome</keyword>
<dbReference type="AlphaFoldDB" id="A0A7W6D8Z5"/>
<dbReference type="PIRSF" id="PIRSF028291">
    <property type="entry name" value="UCP028291"/>
    <property type="match status" value="1"/>
</dbReference>
<accession>A0A7W6D8Z5</accession>
<evidence type="ECO:0000313" key="1">
    <source>
        <dbReference type="EMBL" id="MBB3978232.1"/>
    </source>
</evidence>
<sequence>MNTTPSIPHPVTSTTAIPTEQASRYLQQLCKHFAHKRPVEFDATSGQISFAIGECRLAADATALRISLGAGDPQQMAELKDVVIRHLVRFAFREELSVEWQTDPSVEEQKPK</sequence>
<protein>
    <recommendedName>
        <fullName evidence="3">DUF2218 domain-containing protein</fullName>
    </recommendedName>
</protein>
<dbReference type="Gene3D" id="3.30.310.50">
    <property type="entry name" value="Alpha-D-phosphohexomutase, C-terminal domain"/>
    <property type="match status" value="1"/>
</dbReference>
<dbReference type="RefSeq" id="WP_183806506.1">
    <property type="nucleotide sequence ID" value="NZ_JACIEE010000007.1"/>
</dbReference>
<evidence type="ECO:0000313" key="2">
    <source>
        <dbReference type="Proteomes" id="UP000574761"/>
    </source>
</evidence>
<proteinExistence type="predicted"/>
<name>A0A7W6D8Z5_9HYPH</name>
<evidence type="ECO:0008006" key="3">
    <source>
        <dbReference type="Google" id="ProtNLM"/>
    </source>
</evidence>
<dbReference type="EMBL" id="JACIEE010000007">
    <property type="protein sequence ID" value="MBB3978232.1"/>
    <property type="molecule type" value="Genomic_DNA"/>
</dbReference>
<dbReference type="Proteomes" id="UP000574761">
    <property type="component" value="Unassembled WGS sequence"/>
</dbReference>
<gene>
    <name evidence="1" type="ORF">GGQ64_003466</name>
</gene>
<dbReference type="InterPro" id="IPR014543">
    <property type="entry name" value="UCP028291"/>
</dbReference>
<organism evidence="1 2">
    <name type="scientific">Mycoplana azooxidifex</name>
    <dbReference type="NCBI Taxonomy" id="1636188"/>
    <lineage>
        <taxon>Bacteria</taxon>
        <taxon>Pseudomonadati</taxon>
        <taxon>Pseudomonadota</taxon>
        <taxon>Alphaproteobacteria</taxon>
        <taxon>Hyphomicrobiales</taxon>
        <taxon>Rhizobiaceae</taxon>
        <taxon>Mycoplana</taxon>
    </lineage>
</organism>
<dbReference type="Pfam" id="PF09981">
    <property type="entry name" value="DUF2218"/>
    <property type="match status" value="1"/>
</dbReference>